<evidence type="ECO:0000256" key="1">
    <source>
        <dbReference type="SAM" id="Phobius"/>
    </source>
</evidence>
<proteinExistence type="predicted"/>
<keyword evidence="1" id="KW-0812">Transmembrane</keyword>
<dbReference type="AlphaFoldDB" id="A0A0E9R1E3"/>
<keyword evidence="1" id="KW-0472">Membrane</keyword>
<keyword evidence="1" id="KW-1133">Transmembrane helix</keyword>
<feature type="transmembrane region" description="Helical" evidence="1">
    <location>
        <begin position="67"/>
        <end position="85"/>
    </location>
</feature>
<reference evidence="2" key="2">
    <citation type="journal article" date="2015" name="Fish Shellfish Immunol.">
        <title>Early steps in the European eel (Anguilla anguilla)-Vibrio vulnificus interaction in the gills: Role of the RtxA13 toxin.</title>
        <authorList>
            <person name="Callol A."/>
            <person name="Pajuelo D."/>
            <person name="Ebbesson L."/>
            <person name="Teles M."/>
            <person name="MacKenzie S."/>
            <person name="Amaro C."/>
        </authorList>
    </citation>
    <scope>NUCLEOTIDE SEQUENCE</scope>
</reference>
<accession>A0A0E9R1E3</accession>
<reference evidence="2" key="1">
    <citation type="submission" date="2014-11" db="EMBL/GenBank/DDBJ databases">
        <authorList>
            <person name="Amaro Gonzalez C."/>
        </authorList>
    </citation>
    <scope>NUCLEOTIDE SEQUENCE</scope>
</reference>
<sequence length="92" mass="10318">MSSPGLKFWGKCITTSGLDQHSSNCLSLCFEYSSTIANRVGTLGLLLTVVDTEVIFARTHTHTANALLLYNLFFPSLFLFHTYILNPKKRSF</sequence>
<organism evidence="2">
    <name type="scientific">Anguilla anguilla</name>
    <name type="common">European freshwater eel</name>
    <name type="synonym">Muraena anguilla</name>
    <dbReference type="NCBI Taxonomy" id="7936"/>
    <lineage>
        <taxon>Eukaryota</taxon>
        <taxon>Metazoa</taxon>
        <taxon>Chordata</taxon>
        <taxon>Craniata</taxon>
        <taxon>Vertebrata</taxon>
        <taxon>Euteleostomi</taxon>
        <taxon>Actinopterygii</taxon>
        <taxon>Neopterygii</taxon>
        <taxon>Teleostei</taxon>
        <taxon>Anguilliformes</taxon>
        <taxon>Anguillidae</taxon>
        <taxon>Anguilla</taxon>
    </lineage>
</organism>
<dbReference type="EMBL" id="GBXM01086297">
    <property type="protein sequence ID" value="JAH22280.1"/>
    <property type="molecule type" value="Transcribed_RNA"/>
</dbReference>
<evidence type="ECO:0000313" key="2">
    <source>
        <dbReference type="EMBL" id="JAH22280.1"/>
    </source>
</evidence>
<name>A0A0E9R1E3_ANGAN</name>
<protein>
    <submittedName>
        <fullName evidence="2">Uncharacterized protein</fullName>
    </submittedName>
</protein>